<dbReference type="GO" id="GO:0016779">
    <property type="term" value="F:nucleotidyltransferase activity"/>
    <property type="evidence" value="ECO:0007669"/>
    <property type="project" value="UniProtKB-KW"/>
</dbReference>
<dbReference type="Proteomes" id="UP000192343">
    <property type="component" value="Unassembled WGS sequence"/>
</dbReference>
<dbReference type="RefSeq" id="WP_083051691.1">
    <property type="nucleotide sequence ID" value="NZ_CAXXQO010000003.1"/>
</dbReference>
<dbReference type="InterPro" id="IPR014729">
    <property type="entry name" value="Rossmann-like_a/b/a_fold"/>
</dbReference>
<evidence type="ECO:0000313" key="5">
    <source>
        <dbReference type="Proteomes" id="UP000192343"/>
    </source>
</evidence>
<evidence type="ECO:0000259" key="3">
    <source>
        <dbReference type="Pfam" id="PF01467"/>
    </source>
</evidence>
<evidence type="ECO:0000313" key="4">
    <source>
        <dbReference type="EMBL" id="ORC34161.1"/>
    </source>
</evidence>
<keyword evidence="2" id="KW-0548">Nucleotidyltransferase</keyword>
<gene>
    <name evidence="4" type="ORF">B4O97_13865</name>
</gene>
<evidence type="ECO:0000256" key="1">
    <source>
        <dbReference type="ARBA" id="ARBA00022679"/>
    </source>
</evidence>
<accession>A0A1Y1RVS8</accession>
<dbReference type="OrthoDB" id="9802794at2"/>
<dbReference type="AlphaFoldDB" id="A0A1Y1RVS8"/>
<dbReference type="STRING" id="1963862.B4O97_13865"/>
<reference evidence="4 5" key="1">
    <citation type="submission" date="2017-03" db="EMBL/GenBank/DDBJ databases">
        <title>Draft Genome sequence of Marispirochaeta sp. strain JC444.</title>
        <authorList>
            <person name="Shivani Y."/>
            <person name="Subhash Y."/>
            <person name="Sasikala C."/>
            <person name="Ramana C."/>
        </authorList>
    </citation>
    <scope>NUCLEOTIDE SEQUENCE [LARGE SCALE GENOMIC DNA]</scope>
    <source>
        <strain evidence="4 5">JC444</strain>
    </source>
</reference>
<keyword evidence="5" id="KW-1185">Reference proteome</keyword>
<dbReference type="PANTHER" id="PTHR43793:SF1">
    <property type="entry name" value="FAD SYNTHASE"/>
    <property type="match status" value="1"/>
</dbReference>
<name>A0A1Y1RVS8_9SPIO</name>
<evidence type="ECO:0000256" key="2">
    <source>
        <dbReference type="ARBA" id="ARBA00022695"/>
    </source>
</evidence>
<organism evidence="4 5">
    <name type="scientific">Marispirochaeta aestuarii</name>
    <dbReference type="NCBI Taxonomy" id="1963862"/>
    <lineage>
        <taxon>Bacteria</taxon>
        <taxon>Pseudomonadati</taxon>
        <taxon>Spirochaetota</taxon>
        <taxon>Spirochaetia</taxon>
        <taxon>Spirochaetales</taxon>
        <taxon>Spirochaetaceae</taxon>
        <taxon>Marispirochaeta</taxon>
    </lineage>
</organism>
<keyword evidence="1" id="KW-0808">Transferase</keyword>
<protein>
    <recommendedName>
        <fullName evidence="3">Cytidyltransferase-like domain-containing protein</fullName>
    </recommendedName>
</protein>
<dbReference type="NCBIfam" id="TIGR00125">
    <property type="entry name" value="cyt_tran_rel"/>
    <property type="match status" value="1"/>
</dbReference>
<dbReference type="Gene3D" id="3.40.50.620">
    <property type="entry name" value="HUPs"/>
    <property type="match status" value="1"/>
</dbReference>
<dbReference type="SUPFAM" id="SSF52374">
    <property type="entry name" value="Nucleotidylyl transferase"/>
    <property type="match status" value="1"/>
</dbReference>
<proteinExistence type="predicted"/>
<dbReference type="Pfam" id="PF01467">
    <property type="entry name" value="CTP_transf_like"/>
    <property type="match status" value="1"/>
</dbReference>
<dbReference type="PANTHER" id="PTHR43793">
    <property type="entry name" value="FAD SYNTHASE"/>
    <property type="match status" value="1"/>
</dbReference>
<sequence>MNRRVLVFGTFDLLHQGHRYFLTQARQFGDSLIAVVARDDFVQQRKGRPPIDPMEKRMEILRDSNLADEVYPADREIGSYHILKKTGPDVICLGYDQRELKSNLEEWLEIHHKPLEIHVLEPYNEHIYKTTLLRSQKNN</sequence>
<dbReference type="EMBL" id="MWQY01000015">
    <property type="protein sequence ID" value="ORC34161.1"/>
    <property type="molecule type" value="Genomic_DNA"/>
</dbReference>
<dbReference type="InterPro" id="IPR004821">
    <property type="entry name" value="Cyt_trans-like"/>
</dbReference>
<feature type="domain" description="Cytidyltransferase-like" evidence="3">
    <location>
        <begin position="7"/>
        <end position="109"/>
    </location>
</feature>
<comment type="caution">
    <text evidence="4">The sequence shown here is derived from an EMBL/GenBank/DDBJ whole genome shotgun (WGS) entry which is preliminary data.</text>
</comment>
<dbReference type="InterPro" id="IPR050385">
    <property type="entry name" value="Archaeal_FAD_synthase"/>
</dbReference>